<protein>
    <recommendedName>
        <fullName evidence="1">RES domain-containing protein</fullName>
    </recommendedName>
</protein>
<evidence type="ECO:0000313" key="3">
    <source>
        <dbReference type="Proteomes" id="UP001499882"/>
    </source>
</evidence>
<reference evidence="3" key="1">
    <citation type="journal article" date="2019" name="Int. J. Syst. Evol. Microbiol.">
        <title>The Global Catalogue of Microorganisms (GCM) 10K type strain sequencing project: providing services to taxonomists for standard genome sequencing and annotation.</title>
        <authorList>
            <consortium name="The Broad Institute Genomics Platform"/>
            <consortium name="The Broad Institute Genome Sequencing Center for Infectious Disease"/>
            <person name="Wu L."/>
            <person name="Ma J."/>
        </authorList>
    </citation>
    <scope>NUCLEOTIDE SEQUENCE [LARGE SCALE GENOMIC DNA]</scope>
    <source>
        <strain evidence="3">JCM 18532</strain>
    </source>
</reference>
<name>A0ABP8Z7D0_9ACTN</name>
<dbReference type="SMART" id="SM00953">
    <property type="entry name" value="RES"/>
    <property type="match status" value="1"/>
</dbReference>
<sequence>MTPDPGPFQVPDPPRAIPGEPHVDVIPVGTLLRRVHEEHDADTFNPTAQPSRLRGGRFDSLDGSYAYTYLGYDDEGAIAETVARDLPLDGSARLVPRVRIKGRRITTVEVMRSLAVLSLHGPWVAQVGAGLWLTKSDADQYEQTRAWAAWLLETLSSVDGFAYRCRHDEDRMALALFDDTPGGGTGRAAGALRAHPDTEWIDRGEGLLEVERILGRHNAAVEPH</sequence>
<comment type="caution">
    <text evidence="2">The sequence shown here is derived from an EMBL/GenBank/DDBJ whole genome shotgun (WGS) entry which is preliminary data.</text>
</comment>
<feature type="domain" description="RES" evidence="1">
    <location>
        <begin position="46"/>
        <end position="190"/>
    </location>
</feature>
<keyword evidence="3" id="KW-1185">Reference proteome</keyword>
<accession>A0ABP8Z7D0</accession>
<evidence type="ECO:0000259" key="1">
    <source>
        <dbReference type="SMART" id="SM00953"/>
    </source>
</evidence>
<evidence type="ECO:0000313" key="2">
    <source>
        <dbReference type="EMBL" id="GAA4748842.1"/>
    </source>
</evidence>
<proteinExistence type="predicted"/>
<organism evidence="2 3">
    <name type="scientific">Nocardioides endophyticus</name>
    <dbReference type="NCBI Taxonomy" id="1353775"/>
    <lineage>
        <taxon>Bacteria</taxon>
        <taxon>Bacillati</taxon>
        <taxon>Actinomycetota</taxon>
        <taxon>Actinomycetes</taxon>
        <taxon>Propionibacteriales</taxon>
        <taxon>Nocardioidaceae</taxon>
        <taxon>Nocardioides</taxon>
    </lineage>
</organism>
<dbReference type="InterPro" id="IPR014914">
    <property type="entry name" value="RES_dom"/>
</dbReference>
<dbReference type="Proteomes" id="UP001499882">
    <property type="component" value="Unassembled WGS sequence"/>
</dbReference>
<dbReference type="EMBL" id="BAABKN010000023">
    <property type="protein sequence ID" value="GAA4748842.1"/>
    <property type="molecule type" value="Genomic_DNA"/>
</dbReference>
<gene>
    <name evidence="2" type="ORF">GCM10023350_37280</name>
</gene>
<dbReference type="Pfam" id="PF08808">
    <property type="entry name" value="RES"/>
    <property type="match status" value="1"/>
</dbReference>